<evidence type="ECO:0000313" key="3">
    <source>
        <dbReference type="Proteomes" id="UP001222325"/>
    </source>
</evidence>
<feature type="signal peptide" evidence="1">
    <location>
        <begin position="1"/>
        <end position="21"/>
    </location>
</feature>
<dbReference type="EMBL" id="JARJCN010000039">
    <property type="protein sequence ID" value="KAJ7083956.1"/>
    <property type="molecule type" value="Genomic_DNA"/>
</dbReference>
<comment type="caution">
    <text evidence="2">The sequence shown here is derived from an EMBL/GenBank/DDBJ whole genome shotgun (WGS) entry which is preliminary data.</text>
</comment>
<organism evidence="2 3">
    <name type="scientific">Mycena belliarum</name>
    <dbReference type="NCBI Taxonomy" id="1033014"/>
    <lineage>
        <taxon>Eukaryota</taxon>
        <taxon>Fungi</taxon>
        <taxon>Dikarya</taxon>
        <taxon>Basidiomycota</taxon>
        <taxon>Agaricomycotina</taxon>
        <taxon>Agaricomycetes</taxon>
        <taxon>Agaricomycetidae</taxon>
        <taxon>Agaricales</taxon>
        <taxon>Marasmiineae</taxon>
        <taxon>Mycenaceae</taxon>
        <taxon>Mycena</taxon>
    </lineage>
</organism>
<protein>
    <recommendedName>
        <fullName evidence="4">Secreted protein</fullName>
    </recommendedName>
</protein>
<sequence length="132" mass="14488">MFCSWVIIAARNLMCLRMVSSACGTGPDVQSHLVRRESREGAVGLDIAFGNVEHCRLLSQPIVAPLAQKSIMLGEVVLHVGRWRHSSDQRHLVASNSKTRDLLDDFLSTSAFGNSVAIRVRCDSARARSLKA</sequence>
<keyword evidence="1" id="KW-0732">Signal</keyword>
<evidence type="ECO:0000256" key="1">
    <source>
        <dbReference type="SAM" id="SignalP"/>
    </source>
</evidence>
<keyword evidence="3" id="KW-1185">Reference proteome</keyword>
<proteinExistence type="predicted"/>
<gene>
    <name evidence="2" type="ORF">B0H15DRAFT_401534</name>
</gene>
<dbReference type="AlphaFoldDB" id="A0AAD6XJY9"/>
<evidence type="ECO:0000313" key="2">
    <source>
        <dbReference type="EMBL" id="KAJ7083956.1"/>
    </source>
</evidence>
<dbReference type="Proteomes" id="UP001222325">
    <property type="component" value="Unassembled WGS sequence"/>
</dbReference>
<evidence type="ECO:0008006" key="4">
    <source>
        <dbReference type="Google" id="ProtNLM"/>
    </source>
</evidence>
<accession>A0AAD6XJY9</accession>
<reference evidence="2" key="1">
    <citation type="submission" date="2023-03" db="EMBL/GenBank/DDBJ databases">
        <title>Massive genome expansion in bonnet fungi (Mycena s.s.) driven by repeated elements and novel gene families across ecological guilds.</title>
        <authorList>
            <consortium name="Lawrence Berkeley National Laboratory"/>
            <person name="Harder C.B."/>
            <person name="Miyauchi S."/>
            <person name="Viragh M."/>
            <person name="Kuo A."/>
            <person name="Thoen E."/>
            <person name="Andreopoulos B."/>
            <person name="Lu D."/>
            <person name="Skrede I."/>
            <person name="Drula E."/>
            <person name="Henrissat B."/>
            <person name="Morin E."/>
            <person name="Kohler A."/>
            <person name="Barry K."/>
            <person name="LaButti K."/>
            <person name="Morin E."/>
            <person name="Salamov A."/>
            <person name="Lipzen A."/>
            <person name="Mereny Z."/>
            <person name="Hegedus B."/>
            <person name="Baldrian P."/>
            <person name="Stursova M."/>
            <person name="Weitz H."/>
            <person name="Taylor A."/>
            <person name="Grigoriev I.V."/>
            <person name="Nagy L.G."/>
            <person name="Martin F."/>
            <person name="Kauserud H."/>
        </authorList>
    </citation>
    <scope>NUCLEOTIDE SEQUENCE</scope>
    <source>
        <strain evidence="2">CBHHK173m</strain>
    </source>
</reference>
<feature type="chain" id="PRO_5042193376" description="Secreted protein" evidence="1">
    <location>
        <begin position="22"/>
        <end position="132"/>
    </location>
</feature>
<name>A0AAD6XJY9_9AGAR</name>